<proteinExistence type="predicted"/>
<comment type="caution">
    <text evidence="2">The sequence shown here is derived from an EMBL/GenBank/DDBJ whole genome shotgun (WGS) entry which is preliminary data.</text>
</comment>
<keyword evidence="1" id="KW-0175">Coiled coil</keyword>
<keyword evidence="3" id="KW-1185">Reference proteome</keyword>
<protein>
    <submittedName>
        <fullName evidence="2">Uncharacterized protein</fullName>
    </submittedName>
</protein>
<feature type="coiled-coil region" evidence="1">
    <location>
        <begin position="96"/>
        <end position="123"/>
    </location>
</feature>
<dbReference type="EMBL" id="BMJJ01000002">
    <property type="protein sequence ID" value="GGD11772.1"/>
    <property type="molecule type" value="Genomic_DNA"/>
</dbReference>
<accession>A0A916XUF8</accession>
<sequence>MSIEQKAVKLAAVRGEGFEAETGGFPIIHIGSKQFSASDIRAAFAAASPSDGIAPLRSSIDVHAEMRAEIVGELRARNYRPDAFLGFISASDAALMHRAADEIERLQAEAIALRRRAVNAETDAKINAEFQAHSDARAEAAEAREAKLREGQAKSVELLRDAASRLFAASSSDRTFGGSAMAGLSGAITAHLAALAALNPTKES</sequence>
<reference evidence="2" key="1">
    <citation type="journal article" date="2014" name="Int. J. Syst. Evol. Microbiol.">
        <title>Complete genome sequence of Corynebacterium casei LMG S-19264T (=DSM 44701T), isolated from a smear-ripened cheese.</title>
        <authorList>
            <consortium name="US DOE Joint Genome Institute (JGI-PGF)"/>
            <person name="Walter F."/>
            <person name="Albersmeier A."/>
            <person name="Kalinowski J."/>
            <person name="Ruckert C."/>
        </authorList>
    </citation>
    <scope>NUCLEOTIDE SEQUENCE</scope>
    <source>
        <strain evidence="2">CGMCC 1.15493</strain>
    </source>
</reference>
<dbReference type="RefSeq" id="WP_188849784.1">
    <property type="nucleotide sequence ID" value="NZ_BMJJ01000002.1"/>
</dbReference>
<evidence type="ECO:0000313" key="3">
    <source>
        <dbReference type="Proteomes" id="UP000613160"/>
    </source>
</evidence>
<reference evidence="2" key="2">
    <citation type="submission" date="2020-09" db="EMBL/GenBank/DDBJ databases">
        <authorList>
            <person name="Sun Q."/>
            <person name="Zhou Y."/>
        </authorList>
    </citation>
    <scope>NUCLEOTIDE SEQUENCE</scope>
    <source>
        <strain evidence="2">CGMCC 1.15493</strain>
    </source>
</reference>
<name>A0A916XUF8_9HYPH</name>
<evidence type="ECO:0000256" key="1">
    <source>
        <dbReference type="SAM" id="Coils"/>
    </source>
</evidence>
<gene>
    <name evidence="2" type="ORF">GCM10011335_13450</name>
</gene>
<dbReference type="AlphaFoldDB" id="A0A916XUF8"/>
<organism evidence="2 3">
    <name type="scientific">Aureimonas glaciei</name>
    <dbReference type="NCBI Taxonomy" id="1776957"/>
    <lineage>
        <taxon>Bacteria</taxon>
        <taxon>Pseudomonadati</taxon>
        <taxon>Pseudomonadota</taxon>
        <taxon>Alphaproteobacteria</taxon>
        <taxon>Hyphomicrobiales</taxon>
        <taxon>Aurantimonadaceae</taxon>
        <taxon>Aureimonas</taxon>
    </lineage>
</organism>
<dbReference type="Proteomes" id="UP000613160">
    <property type="component" value="Unassembled WGS sequence"/>
</dbReference>
<evidence type="ECO:0000313" key="2">
    <source>
        <dbReference type="EMBL" id="GGD11772.1"/>
    </source>
</evidence>